<protein>
    <submittedName>
        <fullName evidence="3">Glycosyltransferase family 2 protein</fullName>
    </submittedName>
</protein>
<evidence type="ECO:0000313" key="3">
    <source>
        <dbReference type="EMBL" id="MCC9640867.1"/>
    </source>
</evidence>
<dbReference type="RefSeq" id="WP_230270589.1">
    <property type="nucleotide sequence ID" value="NZ_JAJKFW010000003.1"/>
</dbReference>
<sequence>MSISNTETVPVTVLLAVRNEAANLERCLRALAPAQRVFVIDSGSTDQTVVIAAASGAVVHQFHHEGGYPKKRQWALENLEFPTEWVLMLDADEVVPEQLWVEISRVVQSLEVHSGYLIRKGFHFLGHRMKLGGFSHQAVLLVRAGKARFEQLIEVPGDTLDMEVHERVIVDGPVGVLTTPLIHEDFKGLESYIDKHNRYSTWEAHLRYRLLSTGRYGSESVEPKLFGNAQERRRWLKRLAVRMPGEPLLWFLYHFVFRLGFLEGRPGFIASQIRAQYIANVRAKVFELRQQR</sequence>
<dbReference type="PANTHER" id="PTHR43630">
    <property type="entry name" value="POLY-BETA-1,6-N-ACETYL-D-GLUCOSAMINE SYNTHASE"/>
    <property type="match status" value="1"/>
</dbReference>
<comment type="caution">
    <text evidence="3">The sequence shown here is derived from an EMBL/GenBank/DDBJ whole genome shotgun (WGS) entry which is preliminary data.</text>
</comment>
<name>A0ABS8ND58_9BACT</name>
<evidence type="ECO:0000313" key="4">
    <source>
        <dbReference type="Proteomes" id="UP001430306"/>
    </source>
</evidence>
<feature type="domain" description="Glycosyltransferase 2-like" evidence="2">
    <location>
        <begin position="12"/>
        <end position="102"/>
    </location>
</feature>
<evidence type="ECO:0000259" key="2">
    <source>
        <dbReference type="Pfam" id="PF00535"/>
    </source>
</evidence>
<dbReference type="EMBL" id="JAJKFW010000003">
    <property type="protein sequence ID" value="MCC9640867.1"/>
    <property type="molecule type" value="Genomic_DNA"/>
</dbReference>
<evidence type="ECO:0000256" key="1">
    <source>
        <dbReference type="ARBA" id="ARBA00038494"/>
    </source>
</evidence>
<comment type="similarity">
    <text evidence="1">Belongs to the glycosyltransferase 2 family. WaaE/KdtX subfamily.</text>
</comment>
<gene>
    <name evidence="3" type="ORF">LOC71_01170</name>
</gene>
<proteinExistence type="inferred from homology"/>
<keyword evidence="4" id="KW-1185">Reference proteome</keyword>
<dbReference type="InterPro" id="IPR029044">
    <property type="entry name" value="Nucleotide-diphossugar_trans"/>
</dbReference>
<accession>A0ABS8ND58</accession>
<reference evidence="3" key="1">
    <citation type="submission" date="2021-11" db="EMBL/GenBank/DDBJ databases">
        <title>Genome sequence.</title>
        <authorList>
            <person name="Sun Q."/>
        </authorList>
    </citation>
    <scope>NUCLEOTIDE SEQUENCE</scope>
    <source>
        <strain evidence="3">JC740</strain>
    </source>
</reference>
<dbReference type="Gene3D" id="3.90.550.10">
    <property type="entry name" value="Spore Coat Polysaccharide Biosynthesis Protein SpsA, Chain A"/>
    <property type="match status" value="1"/>
</dbReference>
<dbReference type="CDD" id="cd02511">
    <property type="entry name" value="Beta4Glucosyltransferase"/>
    <property type="match status" value="1"/>
</dbReference>
<dbReference type="PANTHER" id="PTHR43630:SF2">
    <property type="entry name" value="GLYCOSYLTRANSFERASE"/>
    <property type="match status" value="1"/>
</dbReference>
<dbReference type="SUPFAM" id="SSF53448">
    <property type="entry name" value="Nucleotide-diphospho-sugar transferases"/>
    <property type="match status" value="1"/>
</dbReference>
<organism evidence="3 4">
    <name type="scientific">Rhodopirellula halodulae</name>
    <dbReference type="NCBI Taxonomy" id="2894198"/>
    <lineage>
        <taxon>Bacteria</taxon>
        <taxon>Pseudomonadati</taxon>
        <taxon>Planctomycetota</taxon>
        <taxon>Planctomycetia</taxon>
        <taxon>Pirellulales</taxon>
        <taxon>Pirellulaceae</taxon>
        <taxon>Rhodopirellula</taxon>
    </lineage>
</organism>
<dbReference type="InterPro" id="IPR001173">
    <property type="entry name" value="Glyco_trans_2-like"/>
</dbReference>
<dbReference type="Proteomes" id="UP001430306">
    <property type="component" value="Unassembled WGS sequence"/>
</dbReference>
<dbReference type="Pfam" id="PF00535">
    <property type="entry name" value="Glycos_transf_2"/>
    <property type="match status" value="1"/>
</dbReference>